<name>A0A370FGP1_9BURK</name>
<feature type="binding site" evidence="7">
    <location>
        <position position="153"/>
    </location>
    <ligand>
        <name>glyoxylate</name>
        <dbReference type="ChEBI" id="CHEBI:36655"/>
    </ligand>
</feature>
<dbReference type="PROSITE" id="PS51349">
    <property type="entry name" value="FMN_HYDROXY_ACID_DH_2"/>
    <property type="match status" value="1"/>
</dbReference>
<evidence type="ECO:0000259" key="8">
    <source>
        <dbReference type="PROSITE" id="PS51349"/>
    </source>
</evidence>
<reference evidence="9 10" key="1">
    <citation type="submission" date="2018-07" db="EMBL/GenBank/DDBJ databases">
        <title>Genomic Encyclopedia of Type Strains, Phase IV (KMG-IV): sequencing the most valuable type-strain genomes for metagenomic binning, comparative biology and taxonomic classification.</title>
        <authorList>
            <person name="Goeker M."/>
        </authorList>
    </citation>
    <scope>NUCLEOTIDE SEQUENCE [LARGE SCALE GENOMIC DNA]</scope>
    <source>
        <strain evidence="9 10">DSM 21352</strain>
    </source>
</reference>
<feature type="binding site" evidence="7">
    <location>
        <position position="251"/>
    </location>
    <ligand>
        <name>FMN</name>
        <dbReference type="ChEBI" id="CHEBI:58210"/>
    </ligand>
</feature>
<dbReference type="PIRSF" id="PIRSF000138">
    <property type="entry name" value="Al-hdrx_acd_dh"/>
    <property type="match status" value="1"/>
</dbReference>
<keyword evidence="2 7" id="KW-0285">Flavoprotein</keyword>
<evidence type="ECO:0000256" key="7">
    <source>
        <dbReference type="PIRSR" id="PIRSR000138-2"/>
    </source>
</evidence>
<accession>A0A370FGP1</accession>
<dbReference type="InterPro" id="IPR037396">
    <property type="entry name" value="FMN_HAD"/>
</dbReference>
<dbReference type="SUPFAM" id="SSF51395">
    <property type="entry name" value="FMN-linked oxidoreductases"/>
    <property type="match status" value="1"/>
</dbReference>
<dbReference type="PANTHER" id="PTHR10578:SF107">
    <property type="entry name" value="2-HYDROXYACID OXIDASE 1"/>
    <property type="match status" value="1"/>
</dbReference>
<evidence type="ECO:0000256" key="4">
    <source>
        <dbReference type="ARBA" id="ARBA00023002"/>
    </source>
</evidence>
<evidence type="ECO:0000256" key="2">
    <source>
        <dbReference type="ARBA" id="ARBA00022630"/>
    </source>
</evidence>
<evidence type="ECO:0000313" key="10">
    <source>
        <dbReference type="Proteomes" id="UP000255265"/>
    </source>
</evidence>
<dbReference type="InterPro" id="IPR012133">
    <property type="entry name" value="Alpha-hydoxy_acid_DH_FMN"/>
</dbReference>
<evidence type="ECO:0000256" key="1">
    <source>
        <dbReference type="ARBA" id="ARBA00001917"/>
    </source>
</evidence>
<feature type="binding site" evidence="7">
    <location>
        <begin position="306"/>
        <end position="310"/>
    </location>
    <ligand>
        <name>FMN</name>
        <dbReference type="ChEBI" id="CHEBI:58210"/>
    </ligand>
</feature>
<feature type="binding site" evidence="7">
    <location>
        <position position="151"/>
    </location>
    <ligand>
        <name>FMN</name>
        <dbReference type="ChEBI" id="CHEBI:58210"/>
    </ligand>
</feature>
<evidence type="ECO:0000256" key="3">
    <source>
        <dbReference type="ARBA" id="ARBA00022643"/>
    </source>
</evidence>
<feature type="binding site" evidence="7">
    <location>
        <position position="179"/>
    </location>
    <ligand>
        <name>FMN</name>
        <dbReference type="ChEBI" id="CHEBI:58210"/>
    </ligand>
</feature>
<protein>
    <submittedName>
        <fullName evidence="9">Isopentenyl diphosphate isomerase/L-lactate dehydrogenase-like FMN-dependent dehydrogenase</fullName>
    </submittedName>
</protein>
<dbReference type="GO" id="GO:0016614">
    <property type="term" value="F:oxidoreductase activity, acting on CH-OH group of donors"/>
    <property type="evidence" value="ECO:0007669"/>
    <property type="project" value="UniProtKB-ARBA"/>
</dbReference>
<feature type="binding site" evidence="7">
    <location>
        <position position="278"/>
    </location>
    <ligand>
        <name>glyoxylate</name>
        <dbReference type="ChEBI" id="CHEBI:36655"/>
    </ligand>
</feature>
<evidence type="ECO:0000256" key="5">
    <source>
        <dbReference type="ARBA" id="ARBA00024042"/>
    </source>
</evidence>
<feature type="binding site" evidence="7">
    <location>
        <position position="125"/>
    </location>
    <ligand>
        <name>FMN</name>
        <dbReference type="ChEBI" id="CHEBI:58210"/>
    </ligand>
</feature>
<evidence type="ECO:0000313" key="9">
    <source>
        <dbReference type="EMBL" id="RDI22814.1"/>
    </source>
</evidence>
<proteinExistence type="inferred from homology"/>
<keyword evidence="9" id="KW-0413">Isomerase</keyword>
<keyword evidence="3 7" id="KW-0288">FMN</keyword>
<sequence>MMMSASPPSTIPAPPERIPPGVLAARDYERLAEQCIPADRLAYIAGGSGEDWTARANSAAFGRWSIVPRVLRDLRTGHTRVRIAGEVWAQPIGLAPVAFQKLVHPRGERETARAAAATHSPLLLSTLATTPLEEVAGLLSPEAGQPRPWLQLYLQPRREDTLALLRRAEAAGYGAIVLTLDASIQLASHRALRAGFRMPADCVPAHGSIGVPASALPAGASRIFQGAMAQSARHEDLAWLRGATTLPVWVKGVLDPADARALADAGCAGIVVSNHGGRTVDGVAPSLSLLPAVREAIGSHVPLLFDGGIRSGADVFKALALGANAVLVGRLQLYALAAAGALGVAHLLQLLGEELQACMAVAGCASVADIGPDRLLAVPDFNAIP</sequence>
<dbReference type="Pfam" id="PF01070">
    <property type="entry name" value="FMN_dh"/>
    <property type="match status" value="1"/>
</dbReference>
<dbReference type="PANTHER" id="PTHR10578">
    <property type="entry name" value="S -2-HYDROXY-ACID OXIDASE-RELATED"/>
    <property type="match status" value="1"/>
</dbReference>
<dbReference type="InterPro" id="IPR013785">
    <property type="entry name" value="Aldolase_TIM"/>
</dbReference>
<comment type="similarity">
    <text evidence="5">Belongs to the FMN-dependent alpha-hydroxy acid dehydrogenase family.</text>
</comment>
<feature type="domain" description="FMN hydroxy acid dehydrogenase" evidence="8">
    <location>
        <begin position="17"/>
        <end position="380"/>
    </location>
</feature>
<feature type="active site" description="Proton acceptor" evidence="6">
    <location>
        <position position="275"/>
    </location>
</feature>
<dbReference type="EMBL" id="QQAV01000007">
    <property type="protein sequence ID" value="RDI22814.1"/>
    <property type="molecule type" value="Genomic_DNA"/>
</dbReference>
<dbReference type="Proteomes" id="UP000255265">
    <property type="component" value="Unassembled WGS sequence"/>
</dbReference>
<dbReference type="Gene3D" id="3.20.20.70">
    <property type="entry name" value="Aldolase class I"/>
    <property type="match status" value="1"/>
</dbReference>
<keyword evidence="4" id="KW-0560">Oxidoreductase</keyword>
<comment type="caution">
    <text evidence="9">The sequence shown here is derived from an EMBL/GenBank/DDBJ whole genome shotgun (WGS) entry which is preliminary data.</text>
</comment>
<evidence type="ECO:0000256" key="6">
    <source>
        <dbReference type="PIRSR" id="PIRSR000138-1"/>
    </source>
</evidence>
<dbReference type="InterPro" id="IPR000262">
    <property type="entry name" value="FMN-dep_DH"/>
</dbReference>
<keyword evidence="10" id="KW-1185">Reference proteome</keyword>
<feature type="binding site" evidence="7">
    <location>
        <begin position="96"/>
        <end position="98"/>
    </location>
    <ligand>
        <name>FMN</name>
        <dbReference type="ChEBI" id="CHEBI:58210"/>
    </ligand>
</feature>
<feature type="binding site" evidence="7">
    <location>
        <begin position="329"/>
        <end position="330"/>
    </location>
    <ligand>
        <name>FMN</name>
        <dbReference type="ChEBI" id="CHEBI:58210"/>
    </ligand>
</feature>
<feature type="binding site" evidence="7">
    <location>
        <position position="43"/>
    </location>
    <ligand>
        <name>glyoxylate</name>
        <dbReference type="ChEBI" id="CHEBI:36655"/>
    </ligand>
</feature>
<dbReference type="GO" id="GO:0016853">
    <property type="term" value="F:isomerase activity"/>
    <property type="evidence" value="ECO:0007669"/>
    <property type="project" value="UniProtKB-KW"/>
</dbReference>
<feature type="binding site" evidence="7">
    <location>
        <position position="275"/>
    </location>
    <ligand>
        <name>glyoxylate</name>
        <dbReference type="ChEBI" id="CHEBI:36655"/>
    </ligand>
</feature>
<dbReference type="GO" id="GO:0010181">
    <property type="term" value="F:FMN binding"/>
    <property type="evidence" value="ECO:0007669"/>
    <property type="project" value="InterPro"/>
</dbReference>
<comment type="cofactor">
    <cofactor evidence="1">
        <name>FMN</name>
        <dbReference type="ChEBI" id="CHEBI:58210"/>
    </cofactor>
</comment>
<organism evidence="9 10">
    <name type="scientific">Pseudacidovorax intermedius</name>
    <dbReference type="NCBI Taxonomy" id="433924"/>
    <lineage>
        <taxon>Bacteria</taxon>
        <taxon>Pseudomonadati</taxon>
        <taxon>Pseudomonadota</taxon>
        <taxon>Betaproteobacteria</taxon>
        <taxon>Burkholderiales</taxon>
        <taxon>Comamonadaceae</taxon>
        <taxon>Pseudacidovorax</taxon>
    </lineage>
</organism>
<gene>
    <name evidence="9" type="ORF">DFR41_107217</name>
</gene>
<dbReference type="AlphaFoldDB" id="A0A370FGP1"/>
<feature type="binding site" evidence="7">
    <location>
        <position position="273"/>
    </location>
    <ligand>
        <name>FMN</name>
        <dbReference type="ChEBI" id="CHEBI:58210"/>
    </ligand>
</feature>
<dbReference type="RefSeq" id="WP_017759838.1">
    <property type="nucleotide sequence ID" value="NZ_QQAV01000007.1"/>
</dbReference>
<dbReference type="FunFam" id="3.20.20.70:FF:000029">
    <property type="entry name" value="L-lactate dehydrogenase"/>
    <property type="match status" value="1"/>
</dbReference>
<dbReference type="CDD" id="cd02809">
    <property type="entry name" value="alpha_hydroxyacid_oxid_FMN"/>
    <property type="match status" value="1"/>
</dbReference>